<feature type="chain" id="PRO_5001890917" evidence="1">
    <location>
        <begin position="22"/>
        <end position="128"/>
    </location>
</feature>
<gene>
    <name evidence="2" type="ORF">KP22_13755</name>
</gene>
<dbReference type="EMBL" id="JQHM01000005">
    <property type="protein sequence ID" value="KFX04417.1"/>
    <property type="molecule type" value="Genomic_DNA"/>
</dbReference>
<feature type="signal peptide" evidence="1">
    <location>
        <begin position="1"/>
        <end position="21"/>
    </location>
</feature>
<evidence type="ECO:0000313" key="3">
    <source>
        <dbReference type="Proteomes" id="UP000032874"/>
    </source>
</evidence>
<name>A0A093RMN8_9GAMM</name>
<comment type="caution">
    <text evidence="2">The sequence shown here is derived from an EMBL/GenBank/DDBJ whole genome shotgun (WGS) entry which is preliminary data.</text>
</comment>
<dbReference type="STRING" id="55207.KP22_13755"/>
<protein>
    <submittedName>
        <fullName evidence="2">HofP</fullName>
    </submittedName>
</protein>
<keyword evidence="1" id="KW-0732">Signal</keyword>
<accession>A0A093RMN8</accession>
<evidence type="ECO:0000256" key="1">
    <source>
        <dbReference type="SAM" id="SignalP"/>
    </source>
</evidence>
<evidence type="ECO:0000313" key="2">
    <source>
        <dbReference type="EMBL" id="KFX04417.1"/>
    </source>
</evidence>
<dbReference type="Proteomes" id="UP000032874">
    <property type="component" value="Unassembled WGS sequence"/>
</dbReference>
<dbReference type="RefSeq" id="WP_039324725.1">
    <property type="nucleotide sequence ID" value="NZ_JQHM01000005.1"/>
</dbReference>
<dbReference type="AlphaFoldDB" id="A0A093RMN8"/>
<organism evidence="2 3">
    <name type="scientific">Pectobacterium betavasculorum</name>
    <dbReference type="NCBI Taxonomy" id="55207"/>
    <lineage>
        <taxon>Bacteria</taxon>
        <taxon>Pseudomonadati</taxon>
        <taxon>Pseudomonadota</taxon>
        <taxon>Gammaproteobacteria</taxon>
        <taxon>Enterobacterales</taxon>
        <taxon>Pectobacteriaceae</taxon>
        <taxon>Pectobacterium</taxon>
    </lineage>
</organism>
<reference evidence="2 3" key="1">
    <citation type="submission" date="2014-08" db="EMBL/GenBank/DDBJ databases">
        <title>Genome sequences of NCPPB Pectobacterium isolates.</title>
        <authorList>
            <person name="Glover R.H."/>
            <person name="Sapp M."/>
            <person name="Elphinstone J."/>
        </authorList>
    </citation>
    <scope>NUCLEOTIDE SEQUENCE [LARGE SCALE GENOMIC DNA]</scope>
    <source>
        <strain evidence="2 3">NCPPB 2795</strain>
    </source>
</reference>
<sequence length="128" mass="13814">MSHITLCIVLMLLFLPHSVQAERAERAERIDPFHPLATARCLPSATFPPWQLKGVIGSGDRWIGWLAQPEAVGWLRLASGETIPPGNWLVSQLDKSGAKLVPTAGEAGCDGLPDKLLLASPFINRPVG</sequence>
<dbReference type="eggNOG" id="ENOG5033KC2">
    <property type="taxonomic scope" value="Bacteria"/>
</dbReference>
<proteinExistence type="predicted"/>